<evidence type="ECO:0000256" key="17">
    <source>
        <dbReference type="PROSITE-ProRule" id="PRU00546"/>
    </source>
</evidence>
<dbReference type="AlphaFoldDB" id="A0A7N4PTC8"/>
<dbReference type="InterPro" id="IPR044713">
    <property type="entry name" value="DNJA1/2-like"/>
</dbReference>
<keyword evidence="11" id="KW-0472">Membrane</keyword>
<dbReference type="Gene3D" id="1.10.287.110">
    <property type="entry name" value="DnaJ domain"/>
    <property type="match status" value="1"/>
</dbReference>
<dbReference type="GO" id="GO:0030544">
    <property type="term" value="F:Hsp70 protein binding"/>
    <property type="evidence" value="ECO:0007669"/>
    <property type="project" value="InterPro"/>
</dbReference>
<keyword evidence="8 17" id="KW-0862">Zinc</keyword>
<dbReference type="FunFam" id="1.10.287.110:FF:000016">
    <property type="entry name" value="DnaJ (Hsp40) homolog, subfamily A, member 2"/>
    <property type="match status" value="1"/>
</dbReference>
<dbReference type="CDD" id="cd06257">
    <property type="entry name" value="DnaJ"/>
    <property type="match status" value="1"/>
</dbReference>
<dbReference type="InterPro" id="IPR036869">
    <property type="entry name" value="J_dom_sf"/>
</dbReference>
<dbReference type="InterPro" id="IPR008971">
    <property type="entry name" value="HSP40/DnaJ_pept-bd"/>
</dbReference>
<dbReference type="InterPro" id="IPR036410">
    <property type="entry name" value="HSP_DnaJ_Cys-rich_dom_sf"/>
</dbReference>
<keyword evidence="14" id="KW-0636">Prenylation</keyword>
<accession>A0A7N4PTC8</accession>
<dbReference type="FunCoup" id="A0A7N4PTC8">
    <property type="interactions" value="2061"/>
</dbReference>
<name>A0A7N4PTC8_SARHA</name>
<evidence type="ECO:0000256" key="15">
    <source>
        <dbReference type="ARBA" id="ARBA00053182"/>
    </source>
</evidence>
<dbReference type="GeneID" id="100925918"/>
<dbReference type="CDD" id="cd10719">
    <property type="entry name" value="DnaJ_zf"/>
    <property type="match status" value="1"/>
</dbReference>
<dbReference type="GO" id="GO:0005829">
    <property type="term" value="C:cytosol"/>
    <property type="evidence" value="ECO:0007669"/>
    <property type="project" value="Ensembl"/>
</dbReference>
<evidence type="ECO:0000256" key="2">
    <source>
        <dbReference type="ARBA" id="ARBA00022481"/>
    </source>
</evidence>
<evidence type="ECO:0000256" key="7">
    <source>
        <dbReference type="ARBA" id="ARBA00022771"/>
    </source>
</evidence>
<evidence type="ECO:0000256" key="16">
    <source>
        <dbReference type="ARBA" id="ARBA00070652"/>
    </source>
</evidence>
<dbReference type="InterPro" id="IPR001623">
    <property type="entry name" value="DnaJ_domain"/>
</dbReference>
<keyword evidence="19" id="KW-0732">Signal</keyword>
<evidence type="ECO:0000256" key="19">
    <source>
        <dbReference type="SAM" id="SignalP"/>
    </source>
</evidence>
<evidence type="ECO:0000256" key="5">
    <source>
        <dbReference type="ARBA" id="ARBA00022723"/>
    </source>
</evidence>
<reference evidence="22" key="2">
    <citation type="submission" date="2025-08" db="UniProtKB">
        <authorList>
            <consortium name="Ensembl"/>
        </authorList>
    </citation>
    <scope>IDENTIFICATION</scope>
</reference>
<feature type="region of interest" description="Disordered" evidence="18">
    <location>
        <begin position="477"/>
        <end position="529"/>
    </location>
</feature>
<dbReference type="InterPro" id="IPR002939">
    <property type="entry name" value="DnaJ_C"/>
</dbReference>
<sequence>MRRPGLGLQAAPFLLRLPAAAAPVVPPPPPPPILLILLTLGAAMPGGNGGRVSLGKRPGASYSLFHAVPSPKQGKPSRPRRRNLRPGAGPENRPTSLASRCRGHHPWKNRLNQGSGVHPRPGFCPFLGKAATDKRDVCIGTREKAYRKLAKEYHPDKNPNAGDKFKEISFAYEVLSNPEKRELYDRYGEQGLREGSGGGSGMDDIFSHIFGGGLFSFMGNQNRSRNGRRRGEDMMHPLKVSLEDLYNGKTTKLQLSKNVLCSACSGQGGKTGAVQKCSACRGRGVRIMIRQLAPGMVQQMQSVCSDCNGEGEVINEKDRCKKCEGKKVIKEVKILEVHVDKGMKHGQRITFTGEADQAPGVEPGDIVLLLQEKEHEVFQRDGNDLHMTHKIGLVEALCGFQFTFKHLDARQIVVKYPPGKVIEPGCVRVVRGEGMPQYRNPFEKGDLYIKFDVQFPENNWISPEKLSELEDLLPARPEVPGVIGDTEEVDLQEFDSTRGSASGQRREAYNDSSDEESSHHGPGVQCAHQ</sequence>
<dbReference type="Ensembl" id="ENSSHAT00000038969.1">
    <property type="protein sequence ID" value="ENSSHAP00000042029.1"/>
    <property type="gene ID" value="ENSSHAG00000008438.2"/>
</dbReference>
<feature type="chain" id="PRO_5029795160" description="DnaJ homolog subfamily A member 2" evidence="19">
    <location>
        <begin position="22"/>
        <end position="529"/>
    </location>
</feature>
<evidence type="ECO:0000259" key="21">
    <source>
        <dbReference type="PROSITE" id="PS51188"/>
    </source>
</evidence>
<dbReference type="PANTHER" id="PTHR43888">
    <property type="entry name" value="DNAJ-LIKE-2, ISOFORM A-RELATED"/>
    <property type="match status" value="1"/>
</dbReference>
<dbReference type="SUPFAM" id="SSF49493">
    <property type="entry name" value="HSP40/DnaJ peptide-binding domain"/>
    <property type="match status" value="2"/>
</dbReference>
<feature type="signal peptide" evidence="19">
    <location>
        <begin position="1"/>
        <end position="21"/>
    </location>
</feature>
<dbReference type="Proteomes" id="UP000007648">
    <property type="component" value="Unassembled WGS sequence"/>
</dbReference>
<keyword evidence="12" id="KW-0143">Chaperone</keyword>
<evidence type="ECO:0000313" key="23">
    <source>
        <dbReference type="Proteomes" id="UP000007648"/>
    </source>
</evidence>
<evidence type="ECO:0000256" key="6">
    <source>
        <dbReference type="ARBA" id="ARBA00022737"/>
    </source>
</evidence>
<evidence type="ECO:0000256" key="12">
    <source>
        <dbReference type="ARBA" id="ARBA00023186"/>
    </source>
</evidence>
<dbReference type="GeneTree" id="ENSGT00940000154688"/>
<dbReference type="KEGG" id="shr:100925918"/>
<dbReference type="FunFam" id="2.10.230.10:FF:000005">
    <property type="entry name" value="DnaJ homolog subfamily A member 1"/>
    <property type="match status" value="1"/>
</dbReference>
<dbReference type="InterPro" id="IPR018253">
    <property type="entry name" value="DnaJ_domain_CS"/>
</dbReference>
<feature type="domain" description="CR-type" evidence="21">
    <location>
        <begin position="248"/>
        <end position="332"/>
    </location>
</feature>
<dbReference type="Pfam" id="PF01556">
    <property type="entry name" value="DnaJ_C"/>
    <property type="match status" value="1"/>
</dbReference>
<evidence type="ECO:0000256" key="11">
    <source>
        <dbReference type="ARBA" id="ARBA00023136"/>
    </source>
</evidence>
<dbReference type="SUPFAM" id="SSF46565">
    <property type="entry name" value="Chaperone J-domain"/>
    <property type="match status" value="1"/>
</dbReference>
<gene>
    <name evidence="22" type="primary">DNAJA2</name>
</gene>
<dbReference type="FunFam" id="2.60.260.20:FF:000003">
    <property type="entry name" value="DnaJ subfamily A member 2"/>
    <property type="match status" value="1"/>
</dbReference>
<keyword evidence="2" id="KW-0488">Methylation</keyword>
<dbReference type="GO" id="GO:0001671">
    <property type="term" value="F:ATPase activator activity"/>
    <property type="evidence" value="ECO:0007669"/>
    <property type="project" value="Ensembl"/>
</dbReference>
<dbReference type="GO" id="GO:0016020">
    <property type="term" value="C:membrane"/>
    <property type="evidence" value="ECO:0007669"/>
    <property type="project" value="UniProtKB-SubCell"/>
</dbReference>
<evidence type="ECO:0000256" key="1">
    <source>
        <dbReference type="ARBA" id="ARBA00004635"/>
    </source>
</evidence>
<dbReference type="GO" id="GO:0042026">
    <property type="term" value="P:protein refolding"/>
    <property type="evidence" value="ECO:0007669"/>
    <property type="project" value="Ensembl"/>
</dbReference>
<keyword evidence="23" id="KW-1185">Reference proteome</keyword>
<comment type="function">
    <text evidence="15">Co-chaperone of Hsc70. Stimulates ATP hydrolysis and the folding of unfolded proteins mediated by HSPA1A/B (in vitro).</text>
</comment>
<evidence type="ECO:0000256" key="14">
    <source>
        <dbReference type="ARBA" id="ARBA00023289"/>
    </source>
</evidence>
<dbReference type="PROSITE" id="PS50076">
    <property type="entry name" value="DNAJ_2"/>
    <property type="match status" value="1"/>
</dbReference>
<keyword evidence="10" id="KW-0007">Acetylation</keyword>
<comment type="subcellular location">
    <subcellularLocation>
        <location evidence="1">Membrane</location>
        <topology evidence="1">Lipid-anchor</topology>
    </subcellularLocation>
</comment>
<evidence type="ECO:0000256" key="9">
    <source>
        <dbReference type="ARBA" id="ARBA00022843"/>
    </source>
</evidence>
<keyword evidence="4" id="KW-0597">Phosphoprotein</keyword>
<dbReference type="CTD" id="10294"/>
<reference evidence="22 23" key="1">
    <citation type="journal article" date="2011" name="Proc. Natl. Acad. Sci. U.S.A.">
        <title>Genetic diversity and population structure of the endangered marsupial Sarcophilus harrisii (Tasmanian devil).</title>
        <authorList>
            <person name="Miller W."/>
            <person name="Hayes V.M."/>
            <person name="Ratan A."/>
            <person name="Petersen D.C."/>
            <person name="Wittekindt N.E."/>
            <person name="Miller J."/>
            <person name="Walenz B."/>
            <person name="Knight J."/>
            <person name="Qi J."/>
            <person name="Zhao F."/>
            <person name="Wang Q."/>
            <person name="Bedoya-Reina O.C."/>
            <person name="Katiyar N."/>
            <person name="Tomsho L.P."/>
            <person name="Kasson L.M."/>
            <person name="Hardie R.A."/>
            <person name="Woodbridge P."/>
            <person name="Tindall E.A."/>
            <person name="Bertelsen M.F."/>
            <person name="Dixon D."/>
            <person name="Pyecroft S."/>
            <person name="Helgen K.M."/>
            <person name="Lesk A.M."/>
            <person name="Pringle T.H."/>
            <person name="Patterson N."/>
            <person name="Zhang Y."/>
            <person name="Kreiss A."/>
            <person name="Woods G.M."/>
            <person name="Jones M.E."/>
            <person name="Schuster S.C."/>
        </authorList>
    </citation>
    <scope>NUCLEOTIDE SEQUENCE [LARGE SCALE GENOMIC DNA]</scope>
</reference>
<evidence type="ECO:0000256" key="8">
    <source>
        <dbReference type="ARBA" id="ARBA00022833"/>
    </source>
</evidence>
<protein>
    <recommendedName>
        <fullName evidence="16">DnaJ homolog subfamily A member 2</fullName>
    </recommendedName>
</protein>
<evidence type="ECO:0000259" key="20">
    <source>
        <dbReference type="PROSITE" id="PS50076"/>
    </source>
</evidence>
<dbReference type="SUPFAM" id="SSF57938">
    <property type="entry name" value="DnaJ/Hsp40 cysteine-rich domain"/>
    <property type="match status" value="1"/>
</dbReference>
<keyword evidence="5 17" id="KW-0479">Metal-binding</keyword>
<dbReference type="GO" id="GO:0008270">
    <property type="term" value="F:zinc ion binding"/>
    <property type="evidence" value="ECO:0007669"/>
    <property type="project" value="UniProtKB-KW"/>
</dbReference>
<dbReference type="PRINTS" id="PR00625">
    <property type="entry name" value="JDOMAIN"/>
</dbReference>
<keyword evidence="13" id="KW-0449">Lipoprotein</keyword>
<dbReference type="InParanoid" id="A0A7N4PTC8"/>
<keyword evidence="6" id="KW-0677">Repeat</keyword>
<feature type="region of interest" description="Disordered" evidence="18">
    <location>
        <begin position="65"/>
        <end position="115"/>
    </location>
</feature>
<dbReference type="Gene3D" id="2.60.260.20">
    <property type="entry name" value="Urease metallochaperone UreE, N-terminal domain"/>
    <property type="match status" value="2"/>
</dbReference>
<dbReference type="CDD" id="cd10747">
    <property type="entry name" value="DnaJ_C"/>
    <property type="match status" value="1"/>
</dbReference>
<evidence type="ECO:0000256" key="18">
    <source>
        <dbReference type="SAM" id="MobiDB-lite"/>
    </source>
</evidence>
<evidence type="ECO:0000256" key="3">
    <source>
        <dbReference type="ARBA" id="ARBA00022499"/>
    </source>
</evidence>
<proteinExistence type="predicted"/>
<keyword evidence="7 17" id="KW-0863">Zinc-finger</keyword>
<dbReference type="InterPro" id="IPR001305">
    <property type="entry name" value="HSP_DnaJ_Cys-rich_dom"/>
</dbReference>
<evidence type="ECO:0000256" key="4">
    <source>
        <dbReference type="ARBA" id="ARBA00022553"/>
    </source>
</evidence>
<evidence type="ECO:0000256" key="13">
    <source>
        <dbReference type="ARBA" id="ARBA00023288"/>
    </source>
</evidence>
<keyword evidence="3" id="KW-1017">Isopeptide bond</keyword>
<dbReference type="PROSITE" id="PS00636">
    <property type="entry name" value="DNAJ_1"/>
    <property type="match status" value="1"/>
</dbReference>
<dbReference type="SMART" id="SM00271">
    <property type="entry name" value="DnaJ"/>
    <property type="match status" value="1"/>
</dbReference>
<dbReference type="Gene3D" id="2.10.230.10">
    <property type="entry name" value="Heat shock protein DnaJ, cysteine-rich domain"/>
    <property type="match status" value="1"/>
</dbReference>
<keyword evidence="9" id="KW-0832">Ubl conjugation</keyword>
<feature type="domain" description="J" evidence="20">
    <location>
        <begin position="122"/>
        <end position="188"/>
    </location>
</feature>
<feature type="compositionally biased region" description="Basic residues" evidence="18">
    <location>
        <begin position="75"/>
        <end position="84"/>
    </location>
</feature>
<organism evidence="22 23">
    <name type="scientific">Sarcophilus harrisii</name>
    <name type="common">Tasmanian devil</name>
    <name type="synonym">Sarcophilus laniarius</name>
    <dbReference type="NCBI Taxonomy" id="9305"/>
    <lineage>
        <taxon>Eukaryota</taxon>
        <taxon>Metazoa</taxon>
        <taxon>Chordata</taxon>
        <taxon>Craniata</taxon>
        <taxon>Vertebrata</taxon>
        <taxon>Euteleostomi</taxon>
        <taxon>Mammalia</taxon>
        <taxon>Metatheria</taxon>
        <taxon>Dasyuromorphia</taxon>
        <taxon>Dasyuridae</taxon>
        <taxon>Sarcophilus</taxon>
    </lineage>
</organism>
<dbReference type="OrthoDB" id="550424at2759"/>
<dbReference type="GO" id="GO:0051082">
    <property type="term" value="F:unfolded protein binding"/>
    <property type="evidence" value="ECO:0007669"/>
    <property type="project" value="Ensembl"/>
</dbReference>
<dbReference type="RefSeq" id="XP_031810282.1">
    <property type="nucleotide sequence ID" value="XM_031954422.1"/>
</dbReference>
<evidence type="ECO:0000313" key="22">
    <source>
        <dbReference type="Ensembl" id="ENSSHAP00000042029.1"/>
    </source>
</evidence>
<feature type="zinc finger region" description="CR-type" evidence="17">
    <location>
        <begin position="248"/>
        <end position="332"/>
    </location>
</feature>
<evidence type="ECO:0000256" key="10">
    <source>
        <dbReference type="ARBA" id="ARBA00022990"/>
    </source>
</evidence>
<dbReference type="Pfam" id="PF00684">
    <property type="entry name" value="DnaJ_CXXCXGXG"/>
    <property type="match status" value="1"/>
</dbReference>
<dbReference type="PROSITE" id="PS51188">
    <property type="entry name" value="ZF_CR"/>
    <property type="match status" value="1"/>
</dbReference>
<reference evidence="22" key="3">
    <citation type="submission" date="2025-09" db="UniProtKB">
        <authorList>
            <consortium name="Ensembl"/>
        </authorList>
    </citation>
    <scope>IDENTIFICATION</scope>
</reference>
<dbReference type="Pfam" id="PF00226">
    <property type="entry name" value="DnaJ"/>
    <property type="match status" value="1"/>
</dbReference>
<dbReference type="FunFam" id="2.60.260.20:FF:000068">
    <property type="entry name" value="Chaperone protein dnaJ 3"/>
    <property type="match status" value="1"/>
</dbReference>